<proteinExistence type="predicted"/>
<protein>
    <submittedName>
        <fullName evidence="1">Uncharacterized protein</fullName>
    </submittedName>
</protein>
<gene>
    <name evidence="1" type="ORF">C3E78_12315</name>
</gene>
<organism evidence="1 2">
    <name type="scientific">Aeromicrobium chenweiae</name>
    <dbReference type="NCBI Taxonomy" id="2079793"/>
    <lineage>
        <taxon>Bacteria</taxon>
        <taxon>Bacillati</taxon>
        <taxon>Actinomycetota</taxon>
        <taxon>Actinomycetes</taxon>
        <taxon>Propionibacteriales</taxon>
        <taxon>Nocardioidaceae</taxon>
        <taxon>Aeromicrobium</taxon>
    </lineage>
</organism>
<evidence type="ECO:0000313" key="2">
    <source>
        <dbReference type="Proteomes" id="UP000244384"/>
    </source>
</evidence>
<keyword evidence="2" id="KW-1185">Reference proteome</keyword>
<evidence type="ECO:0000313" key="1">
    <source>
        <dbReference type="EMBL" id="AWB92925.1"/>
    </source>
</evidence>
<name>A0A2S0WNL6_9ACTN</name>
<dbReference type="OrthoDB" id="4868296at2"/>
<dbReference type="AlphaFoldDB" id="A0A2S0WNL6"/>
<reference evidence="2" key="1">
    <citation type="submission" date="2018-01" db="EMBL/GenBank/DDBJ databases">
        <authorList>
            <person name="Li J."/>
        </authorList>
    </citation>
    <scope>NUCLEOTIDE SEQUENCE [LARGE SCALE GENOMIC DNA]</scope>
    <source>
        <strain evidence="2">592</strain>
    </source>
</reference>
<accession>A0A5F2EWC8</accession>
<sequence length="136" mass="14280">MEIENVLWMLVALAAVVVLLTRLRLRANDAQAGRAQISDSLVDAHTVVGVGMLASGAYYLASPSEPVGLLAVVLWSVEALIGLLILARWLPGGGRHAADAKDDSWARGPFLSILGHVGMVLGVAFFSYCVLAGQVA</sequence>
<dbReference type="KEGG" id="aez:C3E78_12315"/>
<dbReference type="Proteomes" id="UP000244384">
    <property type="component" value="Chromosome"/>
</dbReference>
<dbReference type="RefSeq" id="WP_108578792.1">
    <property type="nucleotide sequence ID" value="NZ_CP026952.1"/>
</dbReference>
<accession>A0A2S0WNL6</accession>
<dbReference type="EMBL" id="CP026952">
    <property type="protein sequence ID" value="AWB92925.1"/>
    <property type="molecule type" value="Genomic_DNA"/>
</dbReference>